<dbReference type="KEGG" id="ptm:GSPATT00011775001"/>
<proteinExistence type="predicted"/>
<dbReference type="OMA" id="DMKNQMD"/>
<dbReference type="AlphaFoldDB" id="A0CZI5"/>
<reference evidence="2 3" key="1">
    <citation type="journal article" date="2006" name="Nature">
        <title>Global trends of whole-genome duplications revealed by the ciliate Paramecium tetraurelia.</title>
        <authorList>
            <consortium name="Genoscope"/>
            <person name="Aury J.-M."/>
            <person name="Jaillon O."/>
            <person name="Duret L."/>
            <person name="Noel B."/>
            <person name="Jubin C."/>
            <person name="Porcel B.M."/>
            <person name="Segurens B."/>
            <person name="Daubin V."/>
            <person name="Anthouard V."/>
            <person name="Aiach N."/>
            <person name="Arnaiz O."/>
            <person name="Billaut A."/>
            <person name="Beisson J."/>
            <person name="Blanc I."/>
            <person name="Bouhouche K."/>
            <person name="Camara F."/>
            <person name="Duharcourt S."/>
            <person name="Guigo R."/>
            <person name="Gogendeau D."/>
            <person name="Katinka M."/>
            <person name="Keller A.-M."/>
            <person name="Kissmehl R."/>
            <person name="Klotz C."/>
            <person name="Koll F."/>
            <person name="Le Moue A."/>
            <person name="Lepere C."/>
            <person name="Malinsky S."/>
            <person name="Nowacki M."/>
            <person name="Nowak J.K."/>
            <person name="Plattner H."/>
            <person name="Poulain J."/>
            <person name="Ruiz F."/>
            <person name="Serrano V."/>
            <person name="Zagulski M."/>
            <person name="Dessen P."/>
            <person name="Betermier M."/>
            <person name="Weissenbach J."/>
            <person name="Scarpelli C."/>
            <person name="Schachter V."/>
            <person name="Sperling L."/>
            <person name="Meyer E."/>
            <person name="Cohen J."/>
            <person name="Wincker P."/>
        </authorList>
    </citation>
    <scope>NUCLEOTIDE SEQUENCE [LARGE SCALE GENOMIC DNA]</scope>
    <source>
        <strain evidence="2 3">Stock d4-2</strain>
    </source>
</reference>
<dbReference type="GeneID" id="5029384"/>
<gene>
    <name evidence="2" type="ORF">GSPATT00011775001</name>
</gene>
<keyword evidence="1" id="KW-0175">Coiled coil</keyword>
<evidence type="ECO:0000256" key="1">
    <source>
        <dbReference type="SAM" id="Coils"/>
    </source>
</evidence>
<sequence>MLKIQRSKSCDAILITLKNLDKGDNQSQQSFRVYENSTILDLIVHINKSQQTKSDIKLYFEQNIQFTGDLNQYLIDIIKKTKNRSIGYRLIEQHPQTKSEYVKINQYTQSEIYPEKRIIATQIPSVEQYNPDLNINTQNQVVKNQLRNKENYEEERSQRIDNFEQFKQMQEKASQYQQFSQLVSKTENIHHEQQQSNHQQSMSQNYKNLEIENQKLKDAFKTLQNQNQILAEENNRLKIENQILKVNQNNQQVKQISPVSERQENKLHETTQFTNKCKHQIKEKQLEQIFTQALLNKQFAKCPQCNQNISNKLCQQFIIFGRQYLDMKNQMDLYVLSENIQQKLRQNKEQSLVRCSSKNCNFICIWQQNLVTQKQLGFCPICLSNSLGNPQIKGYRQSNLLLNKGTK</sequence>
<keyword evidence="3" id="KW-1185">Reference proteome</keyword>
<protein>
    <submittedName>
        <fullName evidence="2">Uncharacterized protein</fullName>
    </submittedName>
</protein>
<evidence type="ECO:0000313" key="2">
    <source>
        <dbReference type="EMBL" id="CAK76202.1"/>
    </source>
</evidence>
<dbReference type="RefSeq" id="XP_001443599.1">
    <property type="nucleotide sequence ID" value="XM_001443562.2"/>
</dbReference>
<dbReference type="HOGENOM" id="CLU_676993_0_0_1"/>
<dbReference type="InParanoid" id="A0CZI5"/>
<evidence type="ECO:0000313" key="3">
    <source>
        <dbReference type="Proteomes" id="UP000000600"/>
    </source>
</evidence>
<organism evidence="2 3">
    <name type="scientific">Paramecium tetraurelia</name>
    <dbReference type="NCBI Taxonomy" id="5888"/>
    <lineage>
        <taxon>Eukaryota</taxon>
        <taxon>Sar</taxon>
        <taxon>Alveolata</taxon>
        <taxon>Ciliophora</taxon>
        <taxon>Intramacronucleata</taxon>
        <taxon>Oligohymenophorea</taxon>
        <taxon>Peniculida</taxon>
        <taxon>Parameciidae</taxon>
        <taxon>Paramecium</taxon>
    </lineage>
</organism>
<name>A0CZI5_PARTE</name>
<feature type="coiled-coil region" evidence="1">
    <location>
        <begin position="199"/>
        <end position="247"/>
    </location>
</feature>
<dbReference type="OrthoDB" id="308329at2759"/>
<dbReference type="Proteomes" id="UP000000600">
    <property type="component" value="Unassembled WGS sequence"/>
</dbReference>
<dbReference type="EMBL" id="CT868230">
    <property type="protein sequence ID" value="CAK76202.1"/>
    <property type="molecule type" value="Genomic_DNA"/>
</dbReference>
<accession>A0CZI5</accession>